<dbReference type="EMBL" id="AOJL01000063">
    <property type="protein sequence ID" value="ELZ43186.1"/>
    <property type="molecule type" value="Genomic_DNA"/>
</dbReference>
<organism evidence="1 2">
    <name type="scientific">Halorubrum coriense DSM 10284</name>
    <dbReference type="NCBI Taxonomy" id="1227466"/>
    <lineage>
        <taxon>Archaea</taxon>
        <taxon>Methanobacteriati</taxon>
        <taxon>Methanobacteriota</taxon>
        <taxon>Stenosarchaea group</taxon>
        <taxon>Halobacteria</taxon>
        <taxon>Halobacteriales</taxon>
        <taxon>Haloferacaceae</taxon>
        <taxon>Halorubrum</taxon>
    </lineage>
</organism>
<dbReference type="Proteomes" id="UP000011509">
    <property type="component" value="Unassembled WGS sequence"/>
</dbReference>
<proteinExistence type="predicted"/>
<protein>
    <submittedName>
        <fullName evidence="1">Alcohol dehydrogenase</fullName>
    </submittedName>
</protein>
<dbReference type="PATRIC" id="fig|1227466.3.peg.3408"/>
<gene>
    <name evidence="1" type="ORF">C464_17177</name>
</gene>
<sequence length="55" mass="6040">MDDRNVLPVRIVITDAGTLAPSKIIRETLALERVPATPLSVDEYEVTGISVIDEF</sequence>
<accession>M0E5Y9</accession>
<dbReference type="AlphaFoldDB" id="M0E5Y9"/>
<reference evidence="1 2" key="1">
    <citation type="journal article" date="2014" name="PLoS Genet.">
        <title>Phylogenetically driven sequencing of extremely halophilic archaea reveals strategies for static and dynamic osmo-response.</title>
        <authorList>
            <person name="Becker E.A."/>
            <person name="Seitzer P.M."/>
            <person name="Tritt A."/>
            <person name="Larsen D."/>
            <person name="Krusor M."/>
            <person name="Yao A.I."/>
            <person name="Wu D."/>
            <person name="Madern D."/>
            <person name="Eisen J.A."/>
            <person name="Darling A.E."/>
            <person name="Facciotti M.T."/>
        </authorList>
    </citation>
    <scope>NUCLEOTIDE SEQUENCE [LARGE SCALE GENOMIC DNA]</scope>
    <source>
        <strain evidence="1 2">DSM 10284</strain>
    </source>
</reference>
<dbReference type="RefSeq" id="WP_006114967.1">
    <property type="nucleotide sequence ID" value="NZ_AOJL01000063.1"/>
</dbReference>
<comment type="caution">
    <text evidence="1">The sequence shown here is derived from an EMBL/GenBank/DDBJ whole genome shotgun (WGS) entry which is preliminary data.</text>
</comment>
<keyword evidence="2" id="KW-1185">Reference proteome</keyword>
<evidence type="ECO:0000313" key="1">
    <source>
        <dbReference type="EMBL" id="ELZ43186.1"/>
    </source>
</evidence>
<name>M0E5Y9_9EURY</name>
<evidence type="ECO:0000313" key="2">
    <source>
        <dbReference type="Proteomes" id="UP000011509"/>
    </source>
</evidence>